<evidence type="ECO:0000256" key="1">
    <source>
        <dbReference type="SAM" id="MobiDB-lite"/>
    </source>
</evidence>
<dbReference type="Proteomes" id="UP000244915">
    <property type="component" value="Chromosome 1"/>
</dbReference>
<dbReference type="AlphaFoldDB" id="A0A2U8H8W3"/>
<gene>
    <name evidence="2" type="ORF">CEW88_01180</name>
</gene>
<dbReference type="RefSeq" id="WP_108964318.1">
    <property type="nucleotide sequence ID" value="NZ_CP022189.1"/>
</dbReference>
<organism evidence="2 3">
    <name type="scientific">Alloyangia pacifica</name>
    <dbReference type="NCBI Taxonomy" id="311180"/>
    <lineage>
        <taxon>Bacteria</taxon>
        <taxon>Pseudomonadati</taxon>
        <taxon>Pseudomonadota</taxon>
        <taxon>Alphaproteobacteria</taxon>
        <taxon>Rhodobacterales</taxon>
        <taxon>Roseobacteraceae</taxon>
        <taxon>Alloyangia</taxon>
    </lineage>
</organism>
<dbReference type="KEGG" id="ypac:CEW88_01180"/>
<dbReference type="OrthoDB" id="7630018at2"/>
<dbReference type="EMBL" id="CP022189">
    <property type="protein sequence ID" value="AWI82397.1"/>
    <property type="molecule type" value="Genomic_DNA"/>
</dbReference>
<name>A0A2U8H8W3_9RHOB</name>
<accession>A0A2U8H8W3</accession>
<evidence type="ECO:0000313" key="3">
    <source>
        <dbReference type="Proteomes" id="UP000244915"/>
    </source>
</evidence>
<reference evidence="2 3" key="1">
    <citation type="submission" date="2017-06" db="EMBL/GenBank/DDBJ databases">
        <title>Yangia sp. YSBP01 complete genome sequence.</title>
        <authorList>
            <person name="Woo J.-H."/>
            <person name="Kim H.-S."/>
        </authorList>
    </citation>
    <scope>NUCLEOTIDE SEQUENCE [LARGE SCALE GENOMIC DNA]</scope>
    <source>
        <strain evidence="2 3">YSBP01</strain>
    </source>
</reference>
<proteinExistence type="predicted"/>
<feature type="region of interest" description="Disordered" evidence="1">
    <location>
        <begin position="98"/>
        <end position="137"/>
    </location>
</feature>
<evidence type="ECO:0000313" key="2">
    <source>
        <dbReference type="EMBL" id="AWI82397.1"/>
    </source>
</evidence>
<protein>
    <submittedName>
        <fullName evidence="2">Uncharacterized protein</fullName>
    </submittedName>
</protein>
<sequence>MEMIADILLAAGAFGAGFYCFVLSRRLTRFTDLEKGVGGAVAVLSAQVDDLTRTLEAAQQAAGKSGETLSDLTERGEQVAHRLELLIASMHDLPEVAGNSGGAAGAAASGRVKSPEPEADSGFAEPVFLRHSRSGAA</sequence>